<protein>
    <submittedName>
        <fullName evidence="1">Uncharacterized protein</fullName>
    </submittedName>
</protein>
<name>A0A9P6JJ25_9AGAR</name>
<accession>A0A9P6JJ25</accession>
<organism evidence="1 2">
    <name type="scientific">Crepidotus variabilis</name>
    <dbReference type="NCBI Taxonomy" id="179855"/>
    <lineage>
        <taxon>Eukaryota</taxon>
        <taxon>Fungi</taxon>
        <taxon>Dikarya</taxon>
        <taxon>Basidiomycota</taxon>
        <taxon>Agaricomycotina</taxon>
        <taxon>Agaricomycetes</taxon>
        <taxon>Agaricomycetidae</taxon>
        <taxon>Agaricales</taxon>
        <taxon>Agaricineae</taxon>
        <taxon>Crepidotaceae</taxon>
        <taxon>Crepidotus</taxon>
    </lineage>
</organism>
<sequence length="192" mass="21909">MTPTRKIHRFLLLMQFTNIMMCFCGFRRLIRAESPSKRIAEMSSSRSDSSYCFRQFFSRFKQQANLDLLTDEEECSDLGLSGVKSKDFSENIHSSPLRHDLSFSMASKSFLRVLYSICTGSYLDKAFRGNNLCVNRDSLQITVWSSLNSLTRHCAQLPLHRSLIIRSSLGTATSTRFFHPDCSFRKASSVGC</sequence>
<evidence type="ECO:0000313" key="1">
    <source>
        <dbReference type="EMBL" id="KAF9522590.1"/>
    </source>
</evidence>
<keyword evidence="2" id="KW-1185">Reference proteome</keyword>
<gene>
    <name evidence="1" type="ORF">CPB83DRAFT_864255</name>
</gene>
<dbReference type="EMBL" id="MU157940">
    <property type="protein sequence ID" value="KAF9522590.1"/>
    <property type="molecule type" value="Genomic_DNA"/>
</dbReference>
<reference evidence="1" key="1">
    <citation type="submission" date="2020-11" db="EMBL/GenBank/DDBJ databases">
        <authorList>
            <consortium name="DOE Joint Genome Institute"/>
            <person name="Ahrendt S."/>
            <person name="Riley R."/>
            <person name="Andreopoulos W."/>
            <person name="Labutti K."/>
            <person name="Pangilinan J."/>
            <person name="Ruiz-Duenas F.J."/>
            <person name="Barrasa J.M."/>
            <person name="Sanchez-Garcia M."/>
            <person name="Camarero S."/>
            <person name="Miyauchi S."/>
            <person name="Serrano A."/>
            <person name="Linde D."/>
            <person name="Babiker R."/>
            <person name="Drula E."/>
            <person name="Ayuso-Fernandez I."/>
            <person name="Pacheco R."/>
            <person name="Padilla G."/>
            <person name="Ferreira P."/>
            <person name="Barriuso J."/>
            <person name="Kellner H."/>
            <person name="Castanera R."/>
            <person name="Alfaro M."/>
            <person name="Ramirez L."/>
            <person name="Pisabarro A.G."/>
            <person name="Kuo A."/>
            <person name="Tritt A."/>
            <person name="Lipzen A."/>
            <person name="He G."/>
            <person name="Yan M."/>
            <person name="Ng V."/>
            <person name="Cullen D."/>
            <person name="Martin F."/>
            <person name="Rosso M.-N."/>
            <person name="Henrissat B."/>
            <person name="Hibbett D."/>
            <person name="Martinez A.T."/>
            <person name="Grigoriev I.V."/>
        </authorList>
    </citation>
    <scope>NUCLEOTIDE SEQUENCE</scope>
    <source>
        <strain evidence="1">CBS 506.95</strain>
    </source>
</reference>
<evidence type="ECO:0000313" key="2">
    <source>
        <dbReference type="Proteomes" id="UP000807306"/>
    </source>
</evidence>
<proteinExistence type="predicted"/>
<comment type="caution">
    <text evidence="1">The sequence shown here is derived from an EMBL/GenBank/DDBJ whole genome shotgun (WGS) entry which is preliminary data.</text>
</comment>
<dbReference type="Proteomes" id="UP000807306">
    <property type="component" value="Unassembled WGS sequence"/>
</dbReference>
<dbReference type="AlphaFoldDB" id="A0A9P6JJ25"/>